<feature type="chain" id="PRO_5045204345" evidence="2">
    <location>
        <begin position="27"/>
        <end position="204"/>
    </location>
</feature>
<dbReference type="Proteomes" id="UP000618931">
    <property type="component" value="Unassembled WGS sequence"/>
</dbReference>
<dbReference type="EMBL" id="JADQDM010000010">
    <property type="protein sequence ID" value="MBF9222971.1"/>
    <property type="molecule type" value="Genomic_DNA"/>
</dbReference>
<reference evidence="3 4" key="1">
    <citation type="submission" date="2020-11" db="EMBL/GenBank/DDBJ databases">
        <authorList>
            <person name="Kim M.K."/>
        </authorList>
    </citation>
    <scope>NUCLEOTIDE SEQUENCE [LARGE SCALE GENOMIC DNA]</scope>
    <source>
        <strain evidence="3 4">BT662</strain>
    </source>
</reference>
<evidence type="ECO:0000256" key="2">
    <source>
        <dbReference type="SAM" id="SignalP"/>
    </source>
</evidence>
<evidence type="ECO:0000313" key="3">
    <source>
        <dbReference type="EMBL" id="MBF9222971.1"/>
    </source>
</evidence>
<sequence length="204" mass="21810">MRHFTRFFSPLVLLLTGLLPNASVQAQEPGDGLPGPHYTNCYPTLPPAGSMLTGAPAGGGTRTSQVSAIPPGGTPAKSSTYGGALTPRGVLKVLVIFAGFDNDVNIQSPDYYDLNGSNPWPQEDGIHPPGLSFPKNVNTDFYSNAASFQPGALDHTLSNFYYQMSLPSGNPLKMQAVFFPKRINVHATNFYNTDPTYGGMVEVV</sequence>
<keyword evidence="4" id="KW-1185">Reference proteome</keyword>
<accession>A0ABS0I7L9</accession>
<keyword evidence="2" id="KW-0732">Signal</keyword>
<feature type="signal peptide" evidence="2">
    <location>
        <begin position="1"/>
        <end position="26"/>
    </location>
</feature>
<gene>
    <name evidence="3" type="ORF">I2H31_17835</name>
</gene>
<proteinExistence type="predicted"/>
<comment type="caution">
    <text evidence="3">The sequence shown here is derived from an EMBL/GenBank/DDBJ whole genome shotgun (WGS) entry which is preliminary data.</text>
</comment>
<dbReference type="RefSeq" id="WP_196294417.1">
    <property type="nucleotide sequence ID" value="NZ_JADQDM010000010.1"/>
</dbReference>
<feature type="region of interest" description="Disordered" evidence="1">
    <location>
        <begin position="53"/>
        <end position="80"/>
    </location>
</feature>
<name>A0ABS0I7L9_9BACT</name>
<evidence type="ECO:0000313" key="4">
    <source>
        <dbReference type="Proteomes" id="UP000618931"/>
    </source>
</evidence>
<protein>
    <submittedName>
        <fullName evidence="3">Uncharacterized protein</fullName>
    </submittedName>
</protein>
<organism evidence="3 4">
    <name type="scientific">Hymenobacter ruricola</name>
    <dbReference type="NCBI Taxonomy" id="2791023"/>
    <lineage>
        <taxon>Bacteria</taxon>
        <taxon>Pseudomonadati</taxon>
        <taxon>Bacteroidota</taxon>
        <taxon>Cytophagia</taxon>
        <taxon>Cytophagales</taxon>
        <taxon>Hymenobacteraceae</taxon>
        <taxon>Hymenobacter</taxon>
    </lineage>
</organism>
<evidence type="ECO:0000256" key="1">
    <source>
        <dbReference type="SAM" id="MobiDB-lite"/>
    </source>
</evidence>